<evidence type="ECO:0000313" key="1">
    <source>
        <dbReference type="EMBL" id="KJA19413.1"/>
    </source>
</evidence>
<dbReference type="OrthoDB" id="3109477at2759"/>
<name>A0A0D2M810_HYPSF</name>
<proteinExistence type="predicted"/>
<dbReference type="EMBL" id="KN817578">
    <property type="protein sequence ID" value="KJA19413.1"/>
    <property type="molecule type" value="Genomic_DNA"/>
</dbReference>
<reference evidence="2" key="1">
    <citation type="submission" date="2014-04" db="EMBL/GenBank/DDBJ databases">
        <title>Evolutionary Origins and Diversification of the Mycorrhizal Mutualists.</title>
        <authorList>
            <consortium name="DOE Joint Genome Institute"/>
            <consortium name="Mycorrhizal Genomics Consortium"/>
            <person name="Kohler A."/>
            <person name="Kuo A."/>
            <person name="Nagy L.G."/>
            <person name="Floudas D."/>
            <person name="Copeland A."/>
            <person name="Barry K.W."/>
            <person name="Cichocki N."/>
            <person name="Veneault-Fourrey C."/>
            <person name="LaButti K."/>
            <person name="Lindquist E.A."/>
            <person name="Lipzen A."/>
            <person name="Lundell T."/>
            <person name="Morin E."/>
            <person name="Murat C."/>
            <person name="Riley R."/>
            <person name="Ohm R."/>
            <person name="Sun H."/>
            <person name="Tunlid A."/>
            <person name="Henrissat B."/>
            <person name="Grigoriev I.V."/>
            <person name="Hibbett D.S."/>
            <person name="Martin F."/>
        </authorList>
    </citation>
    <scope>NUCLEOTIDE SEQUENCE [LARGE SCALE GENOMIC DNA]</scope>
    <source>
        <strain evidence="2">FD-334 SS-4</strain>
    </source>
</reference>
<keyword evidence="2" id="KW-1185">Reference proteome</keyword>
<dbReference type="AlphaFoldDB" id="A0A0D2M810"/>
<sequence length="66" mass="7707">YYSPNCSRAVREPALGAPEENPFIPPPQVSNGLSLRNAMDLDIRDYLEPHWWTRPWGWIAFFPHEP</sequence>
<evidence type="ECO:0000313" key="2">
    <source>
        <dbReference type="Proteomes" id="UP000054270"/>
    </source>
</evidence>
<gene>
    <name evidence="1" type="ORF">HYPSUDRAFT_110690</name>
</gene>
<protein>
    <submittedName>
        <fullName evidence="1">Uncharacterized protein</fullName>
    </submittedName>
</protein>
<organism evidence="1 2">
    <name type="scientific">Hypholoma sublateritium (strain FD-334 SS-4)</name>
    <dbReference type="NCBI Taxonomy" id="945553"/>
    <lineage>
        <taxon>Eukaryota</taxon>
        <taxon>Fungi</taxon>
        <taxon>Dikarya</taxon>
        <taxon>Basidiomycota</taxon>
        <taxon>Agaricomycotina</taxon>
        <taxon>Agaricomycetes</taxon>
        <taxon>Agaricomycetidae</taxon>
        <taxon>Agaricales</taxon>
        <taxon>Agaricineae</taxon>
        <taxon>Strophariaceae</taxon>
        <taxon>Hypholoma</taxon>
    </lineage>
</organism>
<feature type="non-terminal residue" evidence="1">
    <location>
        <position position="1"/>
    </location>
</feature>
<feature type="non-terminal residue" evidence="1">
    <location>
        <position position="66"/>
    </location>
</feature>
<dbReference type="Proteomes" id="UP000054270">
    <property type="component" value="Unassembled WGS sequence"/>
</dbReference>
<accession>A0A0D2M810</accession>